<evidence type="ECO:0000313" key="2">
    <source>
        <dbReference type="EMBL" id="MBC1301249.1"/>
    </source>
</evidence>
<dbReference type="GeneID" id="58725351"/>
<accession>A0ABR6S4C4</accession>
<keyword evidence="3" id="KW-1185">Reference proteome</keyword>
<protein>
    <recommendedName>
        <fullName evidence="4">Transposase</fullName>
    </recommendedName>
</protein>
<name>A0ABR6S4C4_ANAVA</name>
<reference evidence="2 3" key="1">
    <citation type="submission" date="2019-11" db="EMBL/GenBank/DDBJ databases">
        <title>Comparison of genomes from free-living endosymbiotic cyanobacteria isolated from Azolla.</title>
        <authorList>
            <person name="Thiel T."/>
            <person name="Pratte B."/>
        </authorList>
    </citation>
    <scope>NUCLEOTIDE SEQUENCE [LARGE SCALE GENOMIC DNA]</scope>
    <source>
        <strain evidence="2 3">N2B</strain>
    </source>
</reference>
<comment type="caution">
    <text evidence="2">The sequence shown here is derived from an EMBL/GenBank/DDBJ whole genome shotgun (WGS) entry which is preliminary data.</text>
</comment>
<dbReference type="Proteomes" id="UP000570851">
    <property type="component" value="Unassembled WGS sequence"/>
</dbReference>
<proteinExistence type="predicted"/>
<evidence type="ECO:0000256" key="1">
    <source>
        <dbReference type="SAM" id="MobiDB-lite"/>
    </source>
</evidence>
<evidence type="ECO:0000313" key="3">
    <source>
        <dbReference type="Proteomes" id="UP000570851"/>
    </source>
</evidence>
<gene>
    <name evidence="2" type="ORF">GNE12_04895</name>
</gene>
<organism evidence="2 3">
    <name type="scientific">Trichormus variabilis N2B</name>
    <dbReference type="NCBI Taxonomy" id="2681315"/>
    <lineage>
        <taxon>Bacteria</taxon>
        <taxon>Bacillati</taxon>
        <taxon>Cyanobacteriota</taxon>
        <taxon>Cyanophyceae</taxon>
        <taxon>Nostocales</taxon>
        <taxon>Nostocaceae</taxon>
        <taxon>Trichormus</taxon>
    </lineage>
</organism>
<sequence>MRRRRDASRYNGGNPNGQFAQVGKPAHATVLRNALAHESGEDAIHRVSTDGLFHACNPVSQKNWVFPVA</sequence>
<feature type="region of interest" description="Disordered" evidence="1">
    <location>
        <begin position="1"/>
        <end position="21"/>
    </location>
</feature>
<dbReference type="EMBL" id="JACKZP010000011">
    <property type="protein sequence ID" value="MBC1301249.1"/>
    <property type="molecule type" value="Genomic_DNA"/>
</dbReference>
<evidence type="ECO:0008006" key="4">
    <source>
        <dbReference type="Google" id="ProtNLM"/>
    </source>
</evidence>
<dbReference type="RefSeq" id="WP_153228365.1">
    <property type="nucleotide sequence ID" value="NZ_JACKZP010000011.1"/>
</dbReference>